<dbReference type="AlphaFoldDB" id="A0A8J7Y9R1"/>
<keyword evidence="1" id="KW-0812">Transmembrane</keyword>
<dbReference type="EMBL" id="JAHQXF010000002">
    <property type="protein sequence ID" value="MBV0924661.1"/>
    <property type="molecule type" value="Genomic_DNA"/>
</dbReference>
<comment type="caution">
    <text evidence="2">The sequence shown here is derived from an EMBL/GenBank/DDBJ whole genome shotgun (WGS) entry which is preliminary data.</text>
</comment>
<evidence type="ECO:0000313" key="3">
    <source>
        <dbReference type="Proteomes" id="UP000766550"/>
    </source>
</evidence>
<keyword evidence="3" id="KW-1185">Reference proteome</keyword>
<reference evidence="2 3" key="1">
    <citation type="submission" date="2021-06" db="EMBL/GenBank/DDBJ databases">
        <title>New haloarchaea isolates fom saline soil.</title>
        <authorList>
            <person name="Duran-Viseras A."/>
            <person name="Sanchez-Porro C.S."/>
            <person name="Ventosa A."/>
        </authorList>
    </citation>
    <scope>NUCLEOTIDE SEQUENCE [LARGE SCALE GENOMIC DNA]</scope>
    <source>
        <strain evidence="2 3">JCM 183640</strain>
    </source>
</reference>
<keyword evidence="1" id="KW-0472">Membrane</keyword>
<feature type="transmembrane region" description="Helical" evidence="1">
    <location>
        <begin position="6"/>
        <end position="23"/>
    </location>
</feature>
<gene>
    <name evidence="2" type="ORF">KTS45_10675</name>
</gene>
<dbReference type="Proteomes" id="UP000766550">
    <property type="component" value="Unassembled WGS sequence"/>
</dbReference>
<protein>
    <submittedName>
        <fullName evidence="2">Uncharacterized protein</fullName>
    </submittedName>
</protein>
<evidence type="ECO:0000256" key="1">
    <source>
        <dbReference type="SAM" id="Phobius"/>
    </source>
</evidence>
<dbReference type="RefSeq" id="WP_162319217.1">
    <property type="nucleotide sequence ID" value="NZ_JAHQXF010000002.1"/>
</dbReference>
<organism evidence="2 3">
    <name type="scientific">Haloarcula limicola</name>
    <dbReference type="NCBI Taxonomy" id="1429915"/>
    <lineage>
        <taxon>Archaea</taxon>
        <taxon>Methanobacteriati</taxon>
        <taxon>Methanobacteriota</taxon>
        <taxon>Stenosarchaea group</taxon>
        <taxon>Halobacteria</taxon>
        <taxon>Halobacteriales</taxon>
        <taxon>Haloarculaceae</taxon>
        <taxon>Haloarcula</taxon>
    </lineage>
</organism>
<name>A0A8J7Y9R1_9EURY</name>
<feature type="transmembrane region" description="Helical" evidence="1">
    <location>
        <begin position="174"/>
        <end position="192"/>
    </location>
</feature>
<feature type="transmembrane region" description="Helical" evidence="1">
    <location>
        <begin position="198"/>
        <end position="216"/>
    </location>
</feature>
<proteinExistence type="predicted"/>
<accession>A0A8J7Y9R1</accession>
<feature type="transmembrane region" description="Helical" evidence="1">
    <location>
        <begin position="74"/>
        <end position="93"/>
    </location>
</feature>
<evidence type="ECO:0000313" key="2">
    <source>
        <dbReference type="EMBL" id="MBV0924661.1"/>
    </source>
</evidence>
<feature type="transmembrane region" description="Helical" evidence="1">
    <location>
        <begin position="35"/>
        <end position="54"/>
    </location>
</feature>
<feature type="transmembrane region" description="Helical" evidence="1">
    <location>
        <begin position="228"/>
        <end position="244"/>
    </location>
</feature>
<feature type="transmembrane region" description="Helical" evidence="1">
    <location>
        <begin position="141"/>
        <end position="162"/>
    </location>
</feature>
<dbReference type="OrthoDB" id="306050at2157"/>
<feature type="transmembrane region" description="Helical" evidence="1">
    <location>
        <begin position="114"/>
        <end position="135"/>
    </location>
</feature>
<sequence>MSALSTLFPIAFALGLALVHLFAGRLTFLDVIPRSRWLSLSGGSAVAYVFVHILPEIQSAGTDIDQTASLLVRFEHHVYLIALLGFTGFYGIEQYVRKAKARSEDEGGDAEAHGVFWVHIGTFTLYNVLIGYLLLHREESGVASLAIFFVAMALHFFVNDYGLREYHGSAYRRYGRWALAAAVFAGLGLGYVVEVSELLLAVLFALLAGGIVLNVIKEELPAERKSRFWAFLAGVVGYTALLLSI</sequence>
<keyword evidence="1" id="KW-1133">Transmembrane helix</keyword>